<feature type="region of interest" description="Disordered" evidence="1">
    <location>
        <begin position="334"/>
        <end position="360"/>
    </location>
</feature>
<gene>
    <name evidence="2" type="ORF">ACFPTN_20195</name>
</gene>
<dbReference type="Proteomes" id="UP001595974">
    <property type="component" value="Unassembled WGS sequence"/>
</dbReference>
<reference evidence="3" key="1">
    <citation type="journal article" date="2019" name="Int. J. Syst. Evol. Microbiol.">
        <title>The Global Catalogue of Microorganisms (GCM) 10K type strain sequencing project: providing services to taxonomists for standard genome sequencing and annotation.</title>
        <authorList>
            <consortium name="The Broad Institute Genomics Platform"/>
            <consortium name="The Broad Institute Genome Sequencing Center for Infectious Disease"/>
            <person name="Wu L."/>
            <person name="Ma J."/>
        </authorList>
    </citation>
    <scope>NUCLEOTIDE SEQUENCE [LARGE SCALE GENOMIC DNA]</scope>
    <source>
        <strain evidence="3">SHR3</strain>
    </source>
</reference>
<sequence length="807" mass="88932">MKAVFLRVNDAPPEERGKALRAVILGLPNQNDQAFKVVLDDLTLIPRSPFVYWIGNGVRSAFSKFPRLDAGQRVAKQGLATADDFRFVRLWPEVGDHTRLETWRPFAKGGSFSPYYSNIYLVVKWERDGLEIASNLNDRGEVKSNIWMLRDTAKNCFFRAGITWPRRPHLLGSFQYLPRGCVFGSDGPAIFSSDVAALAAVLNSAPYLGLLGLLMARGTTGGQTLKYEVGYVTSVPVPTIDGELRDTLAELAKQSWRFQRSLDTRVEISRAFMLPAVLQAGVGSLGDRAQHWARLAAASQAELDALHGQINEESYRLYGISGEDRSVIERGFGLSIDSDMSPDDDDGDESDDDGGAPEVDATPMVASLLSWTLGVAFGRFDVRLATSEREAPPEPEPFDPLPVCSPGMLTGDDDLPVASPPAGYPLTFPTDGILVDDPGHPRDVVRAVRSVFDTVFDDANGCWHEAAELLGTLDLRTWFARDFFEPHIKRYSKSRRKAPIYWQLATASGSYSVWIYIHRATSDTLFQILESSFLGGKLDHEKSKLYALTRDTGGIRSASQRREIEQQEHFVGELQALKTEIARVAPLWKPNLHDGVILNFAPLWRLVPQSRSWQAECKKAWDKLVSGEYDWAHLAMHLWPERVVLKCIDDRSLAIAHGLEEVFWHEDASGSWQKQQVDETTVQKLIDERTSATVKAALKDLLSAATSAVSKGRKPQAKSSSPQSAAPKFVPTIARAPAAEAIVDEATLNVVKAAISRVAGGASKADVLAATGISDADWNKAVTALLDRGDVTRTGQKRGTRYQTKVS</sequence>
<evidence type="ECO:0000313" key="3">
    <source>
        <dbReference type="Proteomes" id="UP001595974"/>
    </source>
</evidence>
<dbReference type="InterPro" id="IPR036388">
    <property type="entry name" value="WH-like_DNA-bd_sf"/>
</dbReference>
<evidence type="ECO:0008006" key="4">
    <source>
        <dbReference type="Google" id="ProtNLM"/>
    </source>
</evidence>
<feature type="compositionally biased region" description="Acidic residues" evidence="1">
    <location>
        <begin position="340"/>
        <end position="355"/>
    </location>
</feature>
<dbReference type="EMBL" id="JBHSOG010000098">
    <property type="protein sequence ID" value="MFC5771706.1"/>
    <property type="molecule type" value="Genomic_DNA"/>
</dbReference>
<evidence type="ECO:0000256" key="1">
    <source>
        <dbReference type="SAM" id="MobiDB-lite"/>
    </source>
</evidence>
<accession>A0ABW1AXF6</accession>
<feature type="compositionally biased region" description="Low complexity" evidence="1">
    <location>
        <begin position="717"/>
        <end position="728"/>
    </location>
</feature>
<dbReference type="Gene3D" id="1.10.10.10">
    <property type="entry name" value="Winged helix-like DNA-binding domain superfamily/Winged helix DNA-binding domain"/>
    <property type="match status" value="1"/>
</dbReference>
<dbReference type="RefSeq" id="WP_157748643.1">
    <property type="nucleotide sequence ID" value="NZ_JBHSOG010000098.1"/>
</dbReference>
<name>A0ABW1AXF6_9RHOO</name>
<protein>
    <recommendedName>
        <fullName evidence="4">Type II restriction endonuclease subunit M</fullName>
    </recommendedName>
</protein>
<comment type="caution">
    <text evidence="2">The sequence shown here is derived from an EMBL/GenBank/DDBJ whole genome shotgun (WGS) entry which is preliminary data.</text>
</comment>
<organism evidence="2 3">
    <name type="scientific">Thauera sinica</name>
    <dbReference type="NCBI Taxonomy" id="2665146"/>
    <lineage>
        <taxon>Bacteria</taxon>
        <taxon>Pseudomonadati</taxon>
        <taxon>Pseudomonadota</taxon>
        <taxon>Betaproteobacteria</taxon>
        <taxon>Rhodocyclales</taxon>
        <taxon>Zoogloeaceae</taxon>
        <taxon>Thauera</taxon>
    </lineage>
</organism>
<evidence type="ECO:0000313" key="2">
    <source>
        <dbReference type="EMBL" id="MFC5771706.1"/>
    </source>
</evidence>
<keyword evidence="3" id="KW-1185">Reference proteome</keyword>
<feature type="region of interest" description="Disordered" evidence="1">
    <location>
        <begin position="709"/>
        <end position="728"/>
    </location>
</feature>
<proteinExistence type="predicted"/>